<comment type="caution">
    <text evidence="2">The sequence shown here is derived from an EMBL/GenBank/DDBJ whole genome shotgun (WGS) entry which is preliminary data.</text>
</comment>
<gene>
    <name evidence="2" type="ORF">Vretimale_2881</name>
</gene>
<evidence type="ECO:0000256" key="1">
    <source>
        <dbReference type="SAM" id="MobiDB-lite"/>
    </source>
</evidence>
<accession>A0A8J4FZP0</accession>
<evidence type="ECO:0000313" key="2">
    <source>
        <dbReference type="EMBL" id="GIL97147.1"/>
    </source>
</evidence>
<evidence type="ECO:0000313" key="3">
    <source>
        <dbReference type="Proteomes" id="UP000722791"/>
    </source>
</evidence>
<feature type="compositionally biased region" description="Low complexity" evidence="1">
    <location>
        <begin position="420"/>
        <end position="432"/>
    </location>
</feature>
<dbReference type="Proteomes" id="UP000722791">
    <property type="component" value="Unassembled WGS sequence"/>
</dbReference>
<feature type="compositionally biased region" description="Basic and acidic residues" evidence="1">
    <location>
        <begin position="368"/>
        <end position="384"/>
    </location>
</feature>
<dbReference type="OrthoDB" id="552431at2759"/>
<proteinExistence type="predicted"/>
<dbReference type="AlphaFoldDB" id="A0A8J4FZP0"/>
<dbReference type="EMBL" id="BNCQ01000004">
    <property type="protein sequence ID" value="GIL97147.1"/>
    <property type="molecule type" value="Genomic_DNA"/>
</dbReference>
<feature type="region of interest" description="Disordered" evidence="1">
    <location>
        <begin position="216"/>
        <end position="286"/>
    </location>
</feature>
<sequence>MTWPVHLARLLPSLPKLDTLLADMYVYAYDEDEDDDGNSGTASRVRCNSHRRRGSRTTREERGNGGGEVGCAAAGGSGAERLYEEMLEVASGLRGVHHVEFQLSVMREERWEWPRLVRVLARVRNLRGLTLRLPRRGSGPQLRAQHLTSLCRSLTGLRRLTLLVAHPTCVKLNAKALQALQELPFIQLVQLHLGGMWEGRRVAPNVRGRDAVNVARGRFSGSGGGGGDGDGDGDGSSRLRQTSSNAAANRPAGDALHSSRRTGRSGKQGKYGKGEGSASPGMAAPAWHRSNLETTATAVGPVRAARGGDGGTGVSTVMCVPPMLPGSEAARAVLAAARGLGCFYGNSKGQRQPRRGGDRHSGGGSGADHTDTDDSSADTDRDTDSVASSGGSDTGAASHQNNDAPSENDIGGSSSGGQGCSMSGSSGNDGSSVRTQGQVELQVDFLTAREAAQVNSVLRWERRPARVRAGLWPRWVWADLVNCFN</sequence>
<protein>
    <submittedName>
        <fullName evidence="2">Uncharacterized protein</fullName>
    </submittedName>
</protein>
<reference evidence="2" key="1">
    <citation type="journal article" date="2021" name="Proc. Natl. Acad. Sci. U.S.A.">
        <title>Three genomes in the algal genus Volvox reveal the fate of a haploid sex-determining region after a transition to homothallism.</title>
        <authorList>
            <person name="Yamamoto K."/>
            <person name="Hamaji T."/>
            <person name="Kawai-Toyooka H."/>
            <person name="Matsuzaki R."/>
            <person name="Takahashi F."/>
            <person name="Nishimura Y."/>
            <person name="Kawachi M."/>
            <person name="Noguchi H."/>
            <person name="Minakuchi Y."/>
            <person name="Umen J.G."/>
            <person name="Toyoda A."/>
            <person name="Nozaki H."/>
        </authorList>
    </citation>
    <scope>NUCLEOTIDE SEQUENCE</scope>
    <source>
        <strain evidence="2">NIES-3785</strain>
    </source>
</reference>
<feature type="compositionally biased region" description="Polar residues" evidence="1">
    <location>
        <begin position="238"/>
        <end position="247"/>
    </location>
</feature>
<feature type="region of interest" description="Disordered" evidence="1">
    <location>
        <begin position="344"/>
        <end position="434"/>
    </location>
</feature>
<organism evidence="2 3">
    <name type="scientific">Volvox reticuliferus</name>
    <dbReference type="NCBI Taxonomy" id="1737510"/>
    <lineage>
        <taxon>Eukaryota</taxon>
        <taxon>Viridiplantae</taxon>
        <taxon>Chlorophyta</taxon>
        <taxon>core chlorophytes</taxon>
        <taxon>Chlorophyceae</taxon>
        <taxon>CS clade</taxon>
        <taxon>Chlamydomonadales</taxon>
        <taxon>Volvocaceae</taxon>
        <taxon>Volvox</taxon>
    </lineage>
</organism>
<feature type="compositionally biased region" description="Low complexity" evidence="1">
    <location>
        <begin position="385"/>
        <end position="398"/>
    </location>
</feature>
<feature type="compositionally biased region" description="Basic residues" evidence="1">
    <location>
        <begin position="47"/>
        <end position="56"/>
    </location>
</feature>
<feature type="region of interest" description="Disordered" evidence="1">
    <location>
        <begin position="33"/>
        <end position="71"/>
    </location>
</feature>
<name>A0A8J4FZP0_9CHLO</name>